<dbReference type="PANTHER" id="PTHR43782:SF3">
    <property type="entry name" value="ARGINASE"/>
    <property type="match status" value="1"/>
</dbReference>
<evidence type="ECO:0000256" key="2">
    <source>
        <dbReference type="ARBA" id="ARBA00022801"/>
    </source>
</evidence>
<comment type="caution">
    <text evidence="5">The sequence shown here is derived from an EMBL/GenBank/DDBJ whole genome shotgun (WGS) entry which is preliminary data.</text>
</comment>
<dbReference type="Gene3D" id="3.40.800.10">
    <property type="entry name" value="Ureohydrolase domain"/>
    <property type="match status" value="1"/>
</dbReference>
<evidence type="ECO:0000256" key="3">
    <source>
        <dbReference type="ARBA" id="ARBA00023211"/>
    </source>
</evidence>
<organism evidence="5 6">
    <name type="scientific">Amnibacterium setariae</name>
    <dbReference type="NCBI Taxonomy" id="2306585"/>
    <lineage>
        <taxon>Bacteria</taxon>
        <taxon>Bacillati</taxon>
        <taxon>Actinomycetota</taxon>
        <taxon>Actinomycetes</taxon>
        <taxon>Micrococcales</taxon>
        <taxon>Microbacteriaceae</taxon>
        <taxon>Amnibacterium</taxon>
    </lineage>
</organism>
<keyword evidence="1" id="KW-0479">Metal-binding</keyword>
<dbReference type="EMBL" id="QXTG01000002">
    <property type="protein sequence ID" value="RIX28980.1"/>
    <property type="molecule type" value="Genomic_DNA"/>
</dbReference>
<dbReference type="AlphaFoldDB" id="A0A3A1TYZ1"/>
<proteinExistence type="inferred from homology"/>
<dbReference type="GO" id="GO:0030145">
    <property type="term" value="F:manganese ion binding"/>
    <property type="evidence" value="ECO:0007669"/>
    <property type="project" value="TreeGrafter"/>
</dbReference>
<evidence type="ECO:0000313" key="6">
    <source>
        <dbReference type="Proteomes" id="UP000265742"/>
    </source>
</evidence>
<evidence type="ECO:0000256" key="4">
    <source>
        <dbReference type="PROSITE-ProRule" id="PRU00742"/>
    </source>
</evidence>
<sequence>MSLQRSSVVNRFAGRAGDRNDRAMLGSLRLADAAADRLEVPLRTIGSPSPALSAGWEVELHAALPELRQMQEVVQEQLAAGLHPFTASSRCAVALATLPAVAAARPDALVVWFDAHPDLNTPLTTSTGYLGGLALAGPLGLWDSGLGAGLTAERVVLAGARDVDPAEDETIRRTGVPVVPVDDAFADRLTDAVGGRPVYVHIDCDVLEPGIVPTEYAVPGGPRLEQLHRAAAVLARNEVVGVELGELEDAADRPADVDALLDALAPLLRR</sequence>
<dbReference type="Proteomes" id="UP000265742">
    <property type="component" value="Unassembled WGS sequence"/>
</dbReference>
<keyword evidence="2" id="KW-0378">Hydrolase</keyword>
<name>A0A3A1TYZ1_9MICO</name>
<dbReference type="InterPro" id="IPR006035">
    <property type="entry name" value="Ureohydrolase"/>
</dbReference>
<dbReference type="CDD" id="cd09999">
    <property type="entry name" value="Arginase-like_1"/>
    <property type="match status" value="1"/>
</dbReference>
<comment type="similarity">
    <text evidence="4">Belongs to the arginase family.</text>
</comment>
<dbReference type="OrthoDB" id="7331788at2"/>
<protein>
    <submittedName>
        <fullName evidence="5">Arginase family protein</fullName>
    </submittedName>
</protein>
<dbReference type="Pfam" id="PF00491">
    <property type="entry name" value="Arginase"/>
    <property type="match status" value="1"/>
</dbReference>
<keyword evidence="6" id="KW-1185">Reference proteome</keyword>
<dbReference type="InterPro" id="IPR023696">
    <property type="entry name" value="Ureohydrolase_dom_sf"/>
</dbReference>
<accession>A0A3A1TYZ1</accession>
<keyword evidence="3" id="KW-0464">Manganese</keyword>
<dbReference type="PANTHER" id="PTHR43782">
    <property type="entry name" value="ARGINASE"/>
    <property type="match status" value="1"/>
</dbReference>
<evidence type="ECO:0000256" key="1">
    <source>
        <dbReference type="ARBA" id="ARBA00022723"/>
    </source>
</evidence>
<dbReference type="RefSeq" id="WP_119483378.1">
    <property type="nucleotide sequence ID" value="NZ_QXTG01000002.1"/>
</dbReference>
<dbReference type="GO" id="GO:0005829">
    <property type="term" value="C:cytosol"/>
    <property type="evidence" value="ECO:0007669"/>
    <property type="project" value="TreeGrafter"/>
</dbReference>
<dbReference type="PROSITE" id="PS51409">
    <property type="entry name" value="ARGINASE_2"/>
    <property type="match status" value="1"/>
</dbReference>
<dbReference type="GO" id="GO:0004053">
    <property type="term" value="F:arginase activity"/>
    <property type="evidence" value="ECO:0007669"/>
    <property type="project" value="TreeGrafter"/>
</dbReference>
<evidence type="ECO:0000313" key="5">
    <source>
        <dbReference type="EMBL" id="RIX28980.1"/>
    </source>
</evidence>
<gene>
    <name evidence="5" type="ORF">D1781_14480</name>
</gene>
<reference evidence="6" key="1">
    <citation type="submission" date="2018-09" db="EMBL/GenBank/DDBJ databases">
        <authorList>
            <person name="Kim I."/>
        </authorList>
    </citation>
    <scope>NUCLEOTIDE SEQUENCE [LARGE SCALE GENOMIC DNA]</scope>
    <source>
        <strain evidence="6">DD4a</strain>
    </source>
</reference>
<dbReference type="SUPFAM" id="SSF52768">
    <property type="entry name" value="Arginase/deacetylase"/>
    <property type="match status" value="1"/>
</dbReference>